<dbReference type="InterPro" id="IPR013752">
    <property type="entry name" value="KPA_reductase"/>
</dbReference>
<evidence type="ECO:0000313" key="5">
    <source>
        <dbReference type="Proteomes" id="UP000030651"/>
    </source>
</evidence>
<organism evidence="4 5">
    <name type="scientific">Pestalotiopsis fici (strain W106-1 / CGMCC3.15140)</name>
    <dbReference type="NCBI Taxonomy" id="1229662"/>
    <lineage>
        <taxon>Eukaryota</taxon>
        <taxon>Fungi</taxon>
        <taxon>Dikarya</taxon>
        <taxon>Ascomycota</taxon>
        <taxon>Pezizomycotina</taxon>
        <taxon>Sordariomycetes</taxon>
        <taxon>Xylariomycetidae</taxon>
        <taxon>Amphisphaeriales</taxon>
        <taxon>Sporocadaceae</taxon>
        <taxon>Pestalotiopsis</taxon>
    </lineage>
</organism>
<dbReference type="HOGENOM" id="CLU_031468_10_3_1"/>
<dbReference type="InterPro" id="IPR008927">
    <property type="entry name" value="6-PGluconate_DH-like_C_sf"/>
</dbReference>
<dbReference type="PANTHER" id="PTHR43765:SF2">
    <property type="entry name" value="2-DEHYDROPANTOATE 2-REDUCTASE"/>
    <property type="match status" value="1"/>
</dbReference>
<dbReference type="RefSeq" id="XP_007829039.1">
    <property type="nucleotide sequence ID" value="XM_007830848.1"/>
</dbReference>
<dbReference type="PANTHER" id="PTHR43765">
    <property type="entry name" value="2-DEHYDROPANTOATE 2-REDUCTASE-RELATED"/>
    <property type="match status" value="1"/>
</dbReference>
<dbReference type="GeneID" id="19267280"/>
<dbReference type="GO" id="GO:0008677">
    <property type="term" value="F:2-dehydropantoate 2-reductase activity"/>
    <property type="evidence" value="ECO:0007669"/>
    <property type="project" value="TreeGrafter"/>
</dbReference>
<evidence type="ECO:0000259" key="3">
    <source>
        <dbReference type="Pfam" id="PF08546"/>
    </source>
</evidence>
<gene>
    <name evidence="4" type="ORF">PFICI_02267</name>
</gene>
<keyword evidence="5" id="KW-1185">Reference proteome</keyword>
<evidence type="ECO:0000256" key="2">
    <source>
        <dbReference type="ARBA" id="ARBA00023002"/>
    </source>
</evidence>
<dbReference type="Proteomes" id="UP000030651">
    <property type="component" value="Unassembled WGS sequence"/>
</dbReference>
<reference evidence="5" key="1">
    <citation type="journal article" date="2015" name="BMC Genomics">
        <title>Genomic and transcriptomic analysis of the endophytic fungus Pestalotiopsis fici reveals its lifestyle and high potential for synthesis of natural products.</title>
        <authorList>
            <person name="Wang X."/>
            <person name="Zhang X."/>
            <person name="Liu L."/>
            <person name="Xiang M."/>
            <person name="Wang W."/>
            <person name="Sun X."/>
            <person name="Che Y."/>
            <person name="Guo L."/>
            <person name="Liu G."/>
            <person name="Guo L."/>
            <person name="Wang C."/>
            <person name="Yin W.B."/>
            <person name="Stadler M."/>
            <person name="Zhang X."/>
            <person name="Liu X."/>
        </authorList>
    </citation>
    <scope>NUCLEOTIDE SEQUENCE [LARGE SCALE GENOMIC DNA]</scope>
    <source>
        <strain evidence="5">W106-1 / CGMCC3.15140</strain>
    </source>
</reference>
<dbReference type="STRING" id="1229662.W3XFR0"/>
<dbReference type="OrthoDB" id="73846at2759"/>
<accession>W3XFR0</accession>
<feature type="domain" description="Ketopantoate reductase C-terminal" evidence="3">
    <location>
        <begin position="255"/>
        <end position="378"/>
    </location>
</feature>
<dbReference type="Pfam" id="PF08546">
    <property type="entry name" value="ApbA_C"/>
    <property type="match status" value="1"/>
</dbReference>
<protein>
    <recommendedName>
        <fullName evidence="3">Ketopantoate reductase C-terminal domain-containing protein</fullName>
    </recommendedName>
</protein>
<name>W3XFR0_PESFW</name>
<dbReference type="InParanoid" id="W3XFR0"/>
<dbReference type="eggNOG" id="ENOG502QPT5">
    <property type="taxonomic scope" value="Eukaryota"/>
</dbReference>
<dbReference type="InterPro" id="IPR050838">
    <property type="entry name" value="Ketopantoate_reductase"/>
</dbReference>
<evidence type="ECO:0000313" key="4">
    <source>
        <dbReference type="EMBL" id="ETS84242.1"/>
    </source>
</evidence>
<proteinExistence type="predicted"/>
<dbReference type="GO" id="GO:0005739">
    <property type="term" value="C:mitochondrion"/>
    <property type="evidence" value="ECO:0007669"/>
    <property type="project" value="TreeGrafter"/>
</dbReference>
<dbReference type="OMA" id="TTVCLMT"/>
<dbReference type="SUPFAM" id="SSF48179">
    <property type="entry name" value="6-phosphogluconate dehydrogenase C-terminal domain-like"/>
    <property type="match status" value="1"/>
</dbReference>
<keyword evidence="1" id="KW-0521">NADP</keyword>
<dbReference type="Gene3D" id="1.10.1040.10">
    <property type="entry name" value="N-(1-d-carboxylethyl)-l-norvaline Dehydrogenase, domain 2"/>
    <property type="match status" value="1"/>
</dbReference>
<dbReference type="KEGG" id="pfy:PFICI_02267"/>
<sequence>MTLPEYGKEESEEALASLRLSEKIHIMGFTREARYITHCLAGTPELPPPQLLAHQRVFVNSWGTSRRKLTVSSRDGGHADNEILIPQYIGKSRNPWRPELEMPRLKHIDNLIISTADNAIIPALMRIRDSINQDTTICVITPGLGIVEYLNKVIFEDPSTRPNFILGYSSHSLQNDPRNPKDPYSLRIRKRGRLLLSGLSFPSETESGTSEVATWERVARRARTQHFLKLLATVPGLDTTNLPMAKLLRYKLPPMIFSSIADAISVALGFPYERLVNDRYAQRLWRELWEETIEIISALPELKSSPEVLSYFTGHNFATEVNRYLRAQRGPSPWAKMVRNGLPLPIQGLNGWFVKKAEELGLSSVHHRVMMNMIRAKEATRKEELKSDIPLYRSSYMLDTDYLENDEEVPRQLVHVVYTNK</sequence>
<dbReference type="GO" id="GO:0050661">
    <property type="term" value="F:NADP binding"/>
    <property type="evidence" value="ECO:0007669"/>
    <property type="project" value="TreeGrafter"/>
</dbReference>
<dbReference type="EMBL" id="KI912110">
    <property type="protein sequence ID" value="ETS84242.1"/>
    <property type="molecule type" value="Genomic_DNA"/>
</dbReference>
<dbReference type="InterPro" id="IPR013328">
    <property type="entry name" value="6PGD_dom2"/>
</dbReference>
<evidence type="ECO:0000256" key="1">
    <source>
        <dbReference type="ARBA" id="ARBA00022857"/>
    </source>
</evidence>
<keyword evidence="2" id="KW-0560">Oxidoreductase</keyword>
<dbReference type="AlphaFoldDB" id="W3XFR0"/>